<dbReference type="Proteomes" id="UP000582659">
    <property type="component" value="Unassembled WGS sequence"/>
</dbReference>
<evidence type="ECO:0000256" key="1">
    <source>
        <dbReference type="SAM" id="MobiDB-lite"/>
    </source>
</evidence>
<sequence length="193" mass="20986">MATTAGPLTIVNSKSPIILTPMNMLSPLRQPLLLPRFELEEVYSPSPHDSPETLAQTYTKTQNFVAKVKAIWNDMYLETLITQKSKHFVVAPPEFGKGDLVVFSSDKPHGPKYEIARVDRVRTKDEVPVEVDLAAGLGRPGPARPGPVFGPARPGPVFGPGRAEAKLKRAGPGRPLPARGPGRKFRPGPARQN</sequence>
<dbReference type="Proteomes" id="UP000659654">
    <property type="component" value="Unassembled WGS sequence"/>
</dbReference>
<evidence type="ECO:0000313" key="2">
    <source>
        <dbReference type="EMBL" id="CAD5219141.1"/>
    </source>
</evidence>
<dbReference type="AlphaFoldDB" id="A0A7I8WMH7"/>
<protein>
    <submittedName>
        <fullName evidence="2">(pine wood nematode) hypothetical protein</fullName>
    </submittedName>
</protein>
<feature type="region of interest" description="Disordered" evidence="1">
    <location>
        <begin position="137"/>
        <end position="193"/>
    </location>
</feature>
<comment type="caution">
    <text evidence="2">The sequence shown here is derived from an EMBL/GenBank/DDBJ whole genome shotgun (WGS) entry which is preliminary data.</text>
</comment>
<dbReference type="EMBL" id="CAJFCV020000003">
    <property type="protein sequence ID" value="CAG9104134.1"/>
    <property type="molecule type" value="Genomic_DNA"/>
</dbReference>
<organism evidence="2 3">
    <name type="scientific">Bursaphelenchus xylophilus</name>
    <name type="common">Pinewood nematode worm</name>
    <name type="synonym">Aphelenchoides xylophilus</name>
    <dbReference type="NCBI Taxonomy" id="6326"/>
    <lineage>
        <taxon>Eukaryota</taxon>
        <taxon>Metazoa</taxon>
        <taxon>Ecdysozoa</taxon>
        <taxon>Nematoda</taxon>
        <taxon>Chromadorea</taxon>
        <taxon>Rhabditida</taxon>
        <taxon>Tylenchina</taxon>
        <taxon>Tylenchomorpha</taxon>
        <taxon>Aphelenchoidea</taxon>
        <taxon>Aphelenchoididae</taxon>
        <taxon>Bursaphelenchus</taxon>
    </lineage>
</organism>
<name>A0A7I8WMH7_BURXY</name>
<dbReference type="EMBL" id="CAJFDI010000003">
    <property type="protein sequence ID" value="CAD5219141.1"/>
    <property type="molecule type" value="Genomic_DNA"/>
</dbReference>
<proteinExistence type="predicted"/>
<gene>
    <name evidence="2" type="ORF">BXYJ_LOCUS5530</name>
</gene>
<reference evidence="2" key="1">
    <citation type="submission" date="2020-09" db="EMBL/GenBank/DDBJ databases">
        <authorList>
            <person name="Kikuchi T."/>
        </authorList>
    </citation>
    <scope>NUCLEOTIDE SEQUENCE</scope>
    <source>
        <strain evidence="2">Ka4C1</strain>
    </source>
</reference>
<feature type="compositionally biased region" description="Low complexity" evidence="1">
    <location>
        <begin position="137"/>
        <end position="162"/>
    </location>
</feature>
<accession>A0A7I8WMH7</accession>
<feature type="compositionally biased region" description="Low complexity" evidence="1">
    <location>
        <begin position="170"/>
        <end position="180"/>
    </location>
</feature>
<evidence type="ECO:0000313" key="3">
    <source>
        <dbReference type="Proteomes" id="UP000659654"/>
    </source>
</evidence>
<keyword evidence="3" id="KW-1185">Reference proteome</keyword>